<reference evidence="2 3" key="1">
    <citation type="submission" date="2023-11" db="EMBL/GenBank/DDBJ databases">
        <title>Halocaridina rubra genome assembly.</title>
        <authorList>
            <person name="Smith C."/>
        </authorList>
    </citation>
    <scope>NUCLEOTIDE SEQUENCE [LARGE SCALE GENOMIC DNA]</scope>
    <source>
        <strain evidence="2">EP-1</strain>
        <tissue evidence="2">Whole</tissue>
    </source>
</reference>
<sequence>MNRIQHLLRLEPGGASDTGKAQKARDNQGYPNCTLTCHVELVSGIGKVGIQKLRLKTAICVKQSSRHKGTLGSQRKLQSIRKNTQIPYKGLEAQYIKVQ</sequence>
<dbReference type="AlphaFoldDB" id="A0AAN8WH23"/>
<accession>A0AAN8WH23</accession>
<protein>
    <submittedName>
        <fullName evidence="2">Uncharacterized protein</fullName>
    </submittedName>
</protein>
<dbReference type="EMBL" id="JAXCGZ010019551">
    <property type="protein sequence ID" value="KAK7065997.1"/>
    <property type="molecule type" value="Genomic_DNA"/>
</dbReference>
<comment type="caution">
    <text evidence="2">The sequence shown here is derived from an EMBL/GenBank/DDBJ whole genome shotgun (WGS) entry which is preliminary data.</text>
</comment>
<evidence type="ECO:0000313" key="2">
    <source>
        <dbReference type="EMBL" id="KAK7065997.1"/>
    </source>
</evidence>
<evidence type="ECO:0000313" key="3">
    <source>
        <dbReference type="Proteomes" id="UP001381693"/>
    </source>
</evidence>
<keyword evidence="3" id="KW-1185">Reference proteome</keyword>
<feature type="region of interest" description="Disordered" evidence="1">
    <location>
        <begin position="1"/>
        <end position="27"/>
    </location>
</feature>
<dbReference type="Proteomes" id="UP001381693">
    <property type="component" value="Unassembled WGS sequence"/>
</dbReference>
<evidence type="ECO:0000256" key="1">
    <source>
        <dbReference type="SAM" id="MobiDB-lite"/>
    </source>
</evidence>
<gene>
    <name evidence="2" type="ORF">SK128_009297</name>
</gene>
<proteinExistence type="predicted"/>
<name>A0AAN8WH23_HALRR</name>
<organism evidence="2 3">
    <name type="scientific">Halocaridina rubra</name>
    <name type="common">Hawaiian red shrimp</name>
    <dbReference type="NCBI Taxonomy" id="373956"/>
    <lineage>
        <taxon>Eukaryota</taxon>
        <taxon>Metazoa</taxon>
        <taxon>Ecdysozoa</taxon>
        <taxon>Arthropoda</taxon>
        <taxon>Crustacea</taxon>
        <taxon>Multicrustacea</taxon>
        <taxon>Malacostraca</taxon>
        <taxon>Eumalacostraca</taxon>
        <taxon>Eucarida</taxon>
        <taxon>Decapoda</taxon>
        <taxon>Pleocyemata</taxon>
        <taxon>Caridea</taxon>
        <taxon>Atyoidea</taxon>
        <taxon>Atyidae</taxon>
        <taxon>Halocaridina</taxon>
    </lineage>
</organism>